<dbReference type="EMBL" id="JAUSXV010000001">
    <property type="protein sequence ID" value="MDQ0647495.1"/>
    <property type="molecule type" value="Genomic_DNA"/>
</dbReference>
<protein>
    <recommendedName>
        <fullName evidence="4">Lipoprotein</fullName>
    </recommendedName>
</protein>
<dbReference type="AlphaFoldDB" id="A0AAW8EXE3"/>
<dbReference type="PROSITE" id="PS51257">
    <property type="entry name" value="PROKAR_LIPOPROTEIN"/>
    <property type="match status" value="1"/>
</dbReference>
<dbReference type="RefSeq" id="WP_307295431.1">
    <property type="nucleotide sequence ID" value="NZ_JAUSXV010000001.1"/>
</dbReference>
<dbReference type="Proteomes" id="UP001244427">
    <property type="component" value="Unassembled WGS sequence"/>
</dbReference>
<feature type="region of interest" description="Disordered" evidence="1">
    <location>
        <begin position="176"/>
        <end position="217"/>
    </location>
</feature>
<feature type="compositionally biased region" description="Basic and acidic residues" evidence="1">
    <location>
        <begin position="185"/>
        <end position="196"/>
    </location>
</feature>
<evidence type="ECO:0000313" key="2">
    <source>
        <dbReference type="EMBL" id="MDQ0647495.1"/>
    </source>
</evidence>
<keyword evidence="3" id="KW-1185">Reference proteome</keyword>
<organism evidence="2 3">
    <name type="scientific">Microbacterium natoriense</name>
    <dbReference type="NCBI Taxonomy" id="284570"/>
    <lineage>
        <taxon>Bacteria</taxon>
        <taxon>Bacillati</taxon>
        <taxon>Actinomycetota</taxon>
        <taxon>Actinomycetes</taxon>
        <taxon>Micrococcales</taxon>
        <taxon>Microbacteriaceae</taxon>
        <taxon>Microbacterium</taxon>
    </lineage>
</organism>
<sequence length="217" mass="23778">MTHGRRTAAVAVMMAGVLSMLTGCGEPALLGDELFDQARKVNFAYKAAVADVQLQLFDGEWTLEGYGDSPDQCGDDGYMFRLGRSTPFEWRFEGSPAEAGERIAAWLDENGWSDIKTRTYSGDVDNVLVEAEKPDSHVALLTIDFNPGQRSDMITINADSTCEPGDWLDLIESFRPGVSTGESVPTKDDRTTEAPTDKPSFGYNDDGTPRFWGDEGD</sequence>
<evidence type="ECO:0000313" key="3">
    <source>
        <dbReference type="Proteomes" id="UP001244427"/>
    </source>
</evidence>
<evidence type="ECO:0008006" key="4">
    <source>
        <dbReference type="Google" id="ProtNLM"/>
    </source>
</evidence>
<name>A0AAW8EXE3_9MICO</name>
<gene>
    <name evidence="2" type="ORF">QFZ53_001691</name>
</gene>
<comment type="caution">
    <text evidence="2">The sequence shown here is derived from an EMBL/GenBank/DDBJ whole genome shotgun (WGS) entry which is preliminary data.</text>
</comment>
<proteinExistence type="predicted"/>
<evidence type="ECO:0000256" key="1">
    <source>
        <dbReference type="SAM" id="MobiDB-lite"/>
    </source>
</evidence>
<accession>A0AAW8EXE3</accession>
<reference evidence="2 3" key="1">
    <citation type="submission" date="2023-07" db="EMBL/GenBank/DDBJ databases">
        <title>Comparative genomics of wheat-associated soil bacteria to identify genetic determinants of phenazine resistance.</title>
        <authorList>
            <person name="Mouncey N."/>
        </authorList>
    </citation>
    <scope>NUCLEOTIDE SEQUENCE [LARGE SCALE GENOMIC DNA]</scope>
    <source>
        <strain evidence="2 3">W4I9-1</strain>
    </source>
</reference>